<comment type="caution">
    <text evidence="1">The sequence shown here is derived from an EMBL/GenBank/DDBJ whole genome shotgun (WGS) entry which is preliminary data.</text>
</comment>
<sequence>MHDHRSRPLVTRQTPSSRDHKFAAPLNLAMLTRKTRTMLVVAVIVMVVTLLPATTAAPAVPEYHQEQEAARLPRSVEPIIWRGRNATRPYTGRLSGK</sequence>
<dbReference type="EMBL" id="JARAKH010000030">
    <property type="protein sequence ID" value="KAK8387078.1"/>
    <property type="molecule type" value="Genomic_DNA"/>
</dbReference>
<name>A0AAW0TIY0_SCYPA</name>
<proteinExistence type="predicted"/>
<protein>
    <recommendedName>
        <fullName evidence="3">Secreted protein</fullName>
    </recommendedName>
</protein>
<reference evidence="1 2" key="1">
    <citation type="submission" date="2023-03" db="EMBL/GenBank/DDBJ databases">
        <title>High-quality genome of Scylla paramamosain provides insights in environmental adaptation.</title>
        <authorList>
            <person name="Zhang L."/>
        </authorList>
    </citation>
    <scope>NUCLEOTIDE SEQUENCE [LARGE SCALE GENOMIC DNA]</scope>
    <source>
        <strain evidence="1">LZ_2023a</strain>
        <tissue evidence="1">Muscle</tissue>
    </source>
</reference>
<evidence type="ECO:0008006" key="3">
    <source>
        <dbReference type="Google" id="ProtNLM"/>
    </source>
</evidence>
<evidence type="ECO:0000313" key="2">
    <source>
        <dbReference type="Proteomes" id="UP001487740"/>
    </source>
</evidence>
<dbReference type="Proteomes" id="UP001487740">
    <property type="component" value="Unassembled WGS sequence"/>
</dbReference>
<evidence type="ECO:0000313" key="1">
    <source>
        <dbReference type="EMBL" id="KAK8387078.1"/>
    </source>
</evidence>
<accession>A0AAW0TIY0</accession>
<gene>
    <name evidence="1" type="ORF">O3P69_018024</name>
</gene>
<dbReference type="AlphaFoldDB" id="A0AAW0TIY0"/>
<organism evidence="1 2">
    <name type="scientific">Scylla paramamosain</name>
    <name type="common">Mud crab</name>
    <dbReference type="NCBI Taxonomy" id="85552"/>
    <lineage>
        <taxon>Eukaryota</taxon>
        <taxon>Metazoa</taxon>
        <taxon>Ecdysozoa</taxon>
        <taxon>Arthropoda</taxon>
        <taxon>Crustacea</taxon>
        <taxon>Multicrustacea</taxon>
        <taxon>Malacostraca</taxon>
        <taxon>Eumalacostraca</taxon>
        <taxon>Eucarida</taxon>
        <taxon>Decapoda</taxon>
        <taxon>Pleocyemata</taxon>
        <taxon>Brachyura</taxon>
        <taxon>Eubrachyura</taxon>
        <taxon>Portunoidea</taxon>
        <taxon>Portunidae</taxon>
        <taxon>Portuninae</taxon>
        <taxon>Scylla</taxon>
    </lineage>
</organism>
<keyword evidence="2" id="KW-1185">Reference proteome</keyword>